<sequence length="68" mass="7805">MKLLETAIRAIIDDHLKKQTGEIYRKLYGNRDIYGSGELRKLAETEIDSLSNSQLLELLDRLLDKQSA</sequence>
<comment type="caution">
    <text evidence="1">The sequence shown here is derived from an EMBL/GenBank/DDBJ whole genome shotgun (WGS) entry which is preliminary data.</text>
</comment>
<evidence type="ECO:0000313" key="2">
    <source>
        <dbReference type="Proteomes" id="UP000291892"/>
    </source>
</evidence>
<organism evidence="1 2">
    <name type="scientific">Rhizobium ruizarguesonis</name>
    <dbReference type="NCBI Taxonomy" id="2081791"/>
    <lineage>
        <taxon>Bacteria</taxon>
        <taxon>Pseudomonadati</taxon>
        <taxon>Pseudomonadota</taxon>
        <taxon>Alphaproteobacteria</taxon>
        <taxon>Hyphomicrobiales</taxon>
        <taxon>Rhizobiaceae</taxon>
        <taxon>Rhizobium/Agrobacterium group</taxon>
        <taxon>Rhizobium</taxon>
    </lineage>
</organism>
<protein>
    <submittedName>
        <fullName evidence="1">Uncharacterized protein</fullName>
    </submittedName>
</protein>
<name>A0AAE8Q4M3_9HYPH</name>
<dbReference type="AlphaFoldDB" id="A0AAE8Q4M3"/>
<dbReference type="RefSeq" id="WP_130776011.1">
    <property type="nucleotide sequence ID" value="NZ_SIKX01000009.1"/>
</dbReference>
<proteinExistence type="predicted"/>
<gene>
    <name evidence="1" type="ORF">ELG94_39510</name>
</gene>
<accession>A0AAE8Q4M3</accession>
<dbReference type="EMBL" id="SIKX01000009">
    <property type="protein sequence ID" value="TBF00962.1"/>
    <property type="molecule type" value="Genomic_DNA"/>
</dbReference>
<reference evidence="1 2" key="1">
    <citation type="submission" date="2019-02" db="EMBL/GenBank/DDBJ databases">
        <title>The genomic architecture of introgression among sibling species of bacteria.</title>
        <authorList>
            <person name="Cavassim M.I.A."/>
            <person name="Moeskjaer S."/>
            <person name="Moslemi C."/>
            <person name="Fields B."/>
            <person name="Bachmann A."/>
            <person name="Vilhjalmsson B."/>
            <person name="Schierup M.H."/>
            <person name="Young J.P.W."/>
            <person name="Andersen S.U."/>
        </authorList>
    </citation>
    <scope>NUCLEOTIDE SEQUENCE [LARGE SCALE GENOMIC DNA]</scope>
    <source>
        <strain evidence="1 2">SM42</strain>
    </source>
</reference>
<dbReference type="Proteomes" id="UP000291892">
    <property type="component" value="Unassembled WGS sequence"/>
</dbReference>
<evidence type="ECO:0000313" key="1">
    <source>
        <dbReference type="EMBL" id="TBF00962.1"/>
    </source>
</evidence>